<dbReference type="CDD" id="cd00054">
    <property type="entry name" value="EGF_CA"/>
    <property type="match status" value="3"/>
</dbReference>
<dbReference type="InterPro" id="IPR000859">
    <property type="entry name" value="CUB_dom"/>
</dbReference>
<keyword evidence="16" id="KW-0653">Protein transport</keyword>
<name>A0A443S7D7_9ACAR</name>
<dbReference type="PROSITE" id="PS00022">
    <property type="entry name" value="EGF_1"/>
    <property type="match status" value="3"/>
</dbReference>
<feature type="domain" description="EGF-like" evidence="33">
    <location>
        <begin position="56"/>
        <end position="97"/>
    </location>
</feature>
<evidence type="ECO:0000256" key="28">
    <source>
        <dbReference type="ARBA" id="ARBA00049611"/>
    </source>
</evidence>
<keyword evidence="22" id="KW-0325">Glycoprotein</keyword>
<dbReference type="GO" id="GO:0015031">
    <property type="term" value="P:protein transport"/>
    <property type="evidence" value="ECO:0007669"/>
    <property type="project" value="UniProtKB-KW"/>
</dbReference>
<dbReference type="SUPFAM" id="SSF49854">
    <property type="entry name" value="Spermadhesin, CUB domain"/>
    <property type="match status" value="6"/>
</dbReference>
<comment type="function">
    <text evidence="28">Endocytic receptor which plays a role in lipoprotein, vitamin and iron metabolism by facilitating their uptake. Acts together with LRP2 to mediate endocytosis of high-density lipoproteins, GC, hemoglobin, ALB, TF and SCGB1A1. Acts together with AMN to mediate endocytosis of the CBLIF-cobalamin complex. Binds to ALB, MB, Kappa and lambda-light chains, TF, hemoglobin, GC, SCGB1A1, APOA1, high density lipoprotein, and the CBLIF-cobalamin complex. Ligand binding requires calcium. Serves as important transporter in several absorptive epithelia, including intestine, renal proximal tubules and embryonic yolk sac. May play an important role in the development of the peri-implantation embryo through internalization of APOA1 and cholesterol. Binds to LGALS3 at the maternal-fetal interface.</text>
</comment>
<evidence type="ECO:0000256" key="20">
    <source>
        <dbReference type="ARBA" id="ARBA00023157"/>
    </source>
</evidence>
<dbReference type="PROSITE" id="PS01187">
    <property type="entry name" value="EGF_CA"/>
    <property type="match status" value="1"/>
</dbReference>
<evidence type="ECO:0000256" key="26">
    <source>
        <dbReference type="ARBA" id="ARBA00023765"/>
    </source>
</evidence>
<feature type="disulfide bond" evidence="31">
    <location>
        <begin position="351"/>
        <end position="360"/>
    </location>
</feature>
<evidence type="ECO:0000256" key="12">
    <source>
        <dbReference type="ARBA" id="ARBA00022729"/>
    </source>
</evidence>
<dbReference type="SUPFAM" id="SSF57196">
    <property type="entry name" value="EGF/Laminin"/>
    <property type="match status" value="3"/>
</dbReference>
<evidence type="ECO:0000256" key="1">
    <source>
        <dbReference type="ARBA" id="ARBA00004177"/>
    </source>
</evidence>
<dbReference type="PROSITE" id="PS01186">
    <property type="entry name" value="EGF_2"/>
    <property type="match status" value="1"/>
</dbReference>
<dbReference type="PANTHER" id="PTHR24251:SF37">
    <property type="entry name" value="CUB DOMAIN-CONTAINING PROTEIN"/>
    <property type="match status" value="1"/>
</dbReference>
<keyword evidence="9" id="KW-0846">Cobalamin</keyword>
<evidence type="ECO:0000256" key="13">
    <source>
        <dbReference type="ARBA" id="ARBA00022737"/>
    </source>
</evidence>
<gene>
    <name evidence="34" type="ORF">B4U80_04301</name>
</gene>
<reference evidence="34 35" key="1">
    <citation type="journal article" date="2018" name="Gigascience">
        <title>Genomes of trombidid mites reveal novel predicted allergens and laterally-transferred genes associated with secondary metabolism.</title>
        <authorList>
            <person name="Dong X."/>
            <person name="Chaisiri K."/>
            <person name="Xia D."/>
            <person name="Armstrong S.D."/>
            <person name="Fang Y."/>
            <person name="Donnelly M.J."/>
            <person name="Kadowaki T."/>
            <person name="McGarry J.W."/>
            <person name="Darby A.C."/>
            <person name="Makepeace B.L."/>
        </authorList>
    </citation>
    <scope>NUCLEOTIDE SEQUENCE [LARGE SCALE GENOMIC DNA]</scope>
    <source>
        <strain evidence="34">UoL-UT</strain>
    </source>
</reference>
<evidence type="ECO:0000256" key="9">
    <source>
        <dbReference type="ARBA" id="ARBA00022628"/>
    </source>
</evidence>
<dbReference type="STRING" id="299467.A0A443S7D7"/>
<evidence type="ECO:0000256" key="7">
    <source>
        <dbReference type="ARBA" id="ARBA00022548"/>
    </source>
</evidence>
<evidence type="ECO:0000256" key="14">
    <source>
        <dbReference type="ARBA" id="ARBA00022753"/>
    </source>
</evidence>
<dbReference type="EMBL" id="NCKV01006654">
    <property type="protein sequence ID" value="RWS23335.1"/>
    <property type="molecule type" value="Genomic_DNA"/>
</dbReference>
<feature type="domain" description="EGF-like" evidence="33">
    <location>
        <begin position="284"/>
        <end position="321"/>
    </location>
</feature>
<dbReference type="FunFam" id="2.60.120.290:FF:000013">
    <property type="entry name" value="Membrane frizzled-related protein"/>
    <property type="match status" value="2"/>
</dbReference>
<proteinExistence type="predicted"/>
<dbReference type="FunFam" id="2.10.25.10:FF:000429">
    <property type="entry name" value="Cubilin"/>
    <property type="match status" value="1"/>
</dbReference>
<dbReference type="AlphaFoldDB" id="A0A443S7D7"/>
<keyword evidence="6 31" id="KW-0245">EGF-like domain</keyword>
<dbReference type="CDD" id="cd00041">
    <property type="entry name" value="CUB"/>
    <property type="match status" value="6"/>
</dbReference>
<dbReference type="InterPro" id="IPR001881">
    <property type="entry name" value="EGF-like_Ca-bd_dom"/>
</dbReference>
<feature type="non-terminal residue" evidence="34">
    <location>
        <position position="1049"/>
    </location>
</feature>
<keyword evidence="19" id="KW-0472">Membrane</keyword>
<accession>A0A443S7D7</accession>
<evidence type="ECO:0000256" key="18">
    <source>
        <dbReference type="ARBA" id="ARBA00023098"/>
    </source>
</evidence>
<dbReference type="PROSITE" id="PS00010">
    <property type="entry name" value="ASX_HYDROXYL"/>
    <property type="match status" value="1"/>
</dbReference>
<dbReference type="Pfam" id="PF12947">
    <property type="entry name" value="EGF_3"/>
    <property type="match status" value="1"/>
</dbReference>
<evidence type="ECO:0000256" key="23">
    <source>
        <dbReference type="ARBA" id="ARBA00023221"/>
    </source>
</evidence>
<dbReference type="GO" id="GO:0008203">
    <property type="term" value="P:cholesterol metabolic process"/>
    <property type="evidence" value="ECO:0007669"/>
    <property type="project" value="UniProtKB-KW"/>
</dbReference>
<keyword evidence="15" id="KW-0106">Calcium</keyword>
<dbReference type="SMART" id="SM00179">
    <property type="entry name" value="EGF_CA"/>
    <property type="match status" value="5"/>
</dbReference>
<dbReference type="InterPro" id="IPR024731">
    <property type="entry name" value="NELL2-like_EGF"/>
</dbReference>
<evidence type="ECO:0000256" key="29">
    <source>
        <dbReference type="ARBA" id="ARBA00049703"/>
    </source>
</evidence>
<comment type="caution">
    <text evidence="34">The sequence shown here is derived from an EMBL/GenBank/DDBJ whole genome shotgun (WGS) entry which is preliminary data.</text>
</comment>
<evidence type="ECO:0000256" key="17">
    <source>
        <dbReference type="ARBA" id="ARBA00022989"/>
    </source>
</evidence>
<evidence type="ECO:0000256" key="31">
    <source>
        <dbReference type="PROSITE-ProRule" id="PRU00076"/>
    </source>
</evidence>
<evidence type="ECO:0000256" key="2">
    <source>
        <dbReference type="ARBA" id="ARBA00004202"/>
    </source>
</evidence>
<keyword evidence="8" id="KW-0597">Phosphoprotein</keyword>
<organism evidence="34 35">
    <name type="scientific">Leptotrombidium deliense</name>
    <dbReference type="NCBI Taxonomy" id="299467"/>
    <lineage>
        <taxon>Eukaryota</taxon>
        <taxon>Metazoa</taxon>
        <taxon>Ecdysozoa</taxon>
        <taxon>Arthropoda</taxon>
        <taxon>Chelicerata</taxon>
        <taxon>Arachnida</taxon>
        <taxon>Acari</taxon>
        <taxon>Acariformes</taxon>
        <taxon>Trombidiformes</taxon>
        <taxon>Prostigmata</taxon>
        <taxon>Anystina</taxon>
        <taxon>Parasitengona</taxon>
        <taxon>Trombiculoidea</taxon>
        <taxon>Trombiculidae</taxon>
        <taxon>Leptotrombidium</taxon>
    </lineage>
</organism>
<evidence type="ECO:0000256" key="6">
    <source>
        <dbReference type="ARBA" id="ARBA00022536"/>
    </source>
</evidence>
<sequence>KFIGDGKEQLDPDTIRRTVNTVLTLKNDLNNLKENGVAAFHCLCKTGWQGLTCNDDVNECQLFNGTDIGCQNGAKCINVPGSYRCECNAEWKGIHCTDKHDDCDGASNNELCGHGTCVNVARRVSGQPNYRCACDQGWKTDGVNPACNVDVDECSLSKPPCSVNPPVDCFNFPGSFSCGNCPFGFTGNGIACTDINECLIDNGGCSQSPRVQCTNTYGSRICGPCPPAFIGDGVTCTFSGLCTQNNGGCNAHAKCVENGGDVSCECPDGYTGTGIGPNGCNVVSNSICSSNPCIFGTCIGNAMKTGFTCRCFKGWSGDLCTVRVNDCSSNPCKNGGTCINETNFAGFTCICDVQWQGSTCEEFRESCGAYFEEPLGYIKYPLTNTVWNQREINCVWVIKTIIGKVIELNFTNFHISTSEHCSDDFLQINDGENRDAPKIGRFCGGLSQLKNSGIFKTTYNHVYIWYNSKRFDVEDNFELSWNTTNPECGDILEGNYGTIQYPPNGGLYPPNRDCYWLVNVKLSQRIQFHFSSVKLENHKTCDFDFLDFYDGSLWHLLASYCNSTQPSPLTSTTSTVIIHFHSDNISSDLGFHLTYSAVPGVDGCGGTLTAEKGTFNSPNTESFNNEITCEWLIQIHVEDKIILHFSQFELEHDAKCEFESVSIYDGNNEAADLIGEYCGTEEKLTIISTKNTLFVKYRTDNVRSHKGFVASYETYCGGVYTSNNGWFQSPYYPDPYPANKKCVYHIQVEPGNIIHLSFTDFDVEDSWFGCENDFVEIREGHQENGTLIGKLCGRSRPQMITSTVNELWIIFVTDSTIHNRGFSANYSTVNVGCGGVMKNNTGVITPPYHWQMPYNASCNWLVVAPPGFVIRLNFEVFSITSHGGNCNFESVEVKEFDGTSIGKYCGLLNLHAIRSKSNVLIVSYKRTVFAPSEGFVISYTTENISSNCGGLITAEIGYIRSPNFPAVSPQNSNCSWIIRAESGHQITLNVKTFDLNNDNCSTEYLEIRNGQFSNSPLIGKFCGTKIQKFILSHSNVILLHFVSSSLIHG</sequence>
<dbReference type="GO" id="GO:0005886">
    <property type="term" value="C:plasma membrane"/>
    <property type="evidence" value="ECO:0007669"/>
    <property type="project" value="UniProtKB-SubCell"/>
</dbReference>
<evidence type="ECO:0000256" key="22">
    <source>
        <dbReference type="ARBA" id="ARBA00023180"/>
    </source>
</evidence>
<keyword evidence="35" id="KW-1185">Reference proteome</keyword>
<evidence type="ECO:0000256" key="21">
    <source>
        <dbReference type="ARBA" id="ARBA00023166"/>
    </source>
</evidence>
<feature type="domain" description="CUB" evidence="32">
    <location>
        <begin position="488"/>
        <end position="598"/>
    </location>
</feature>
<keyword evidence="11" id="KW-0812">Transmembrane</keyword>
<evidence type="ECO:0000256" key="19">
    <source>
        <dbReference type="ARBA" id="ARBA00023136"/>
    </source>
</evidence>
<feature type="disulfide bond" evidence="31">
    <location>
        <begin position="87"/>
        <end position="96"/>
    </location>
</feature>
<keyword evidence="25" id="KW-0170">Cobalt</keyword>
<dbReference type="GO" id="GO:0023052">
    <property type="term" value="P:signaling"/>
    <property type="evidence" value="ECO:0007669"/>
    <property type="project" value="UniProtKB-ARBA"/>
</dbReference>
<dbReference type="VEuPathDB" id="VectorBase:LDEU008705"/>
<keyword evidence="14" id="KW-0967">Endosome</keyword>
<feature type="domain" description="CUB" evidence="32">
    <location>
        <begin position="604"/>
        <end position="715"/>
    </location>
</feature>
<dbReference type="Gene3D" id="2.10.25.10">
    <property type="entry name" value="Laminin"/>
    <property type="match status" value="5"/>
</dbReference>
<evidence type="ECO:0000256" key="3">
    <source>
        <dbReference type="ARBA" id="ARBA00004251"/>
    </source>
</evidence>
<keyword evidence="5" id="KW-1003">Cell membrane</keyword>
<dbReference type="InterPro" id="IPR049883">
    <property type="entry name" value="NOTCH1_EGF-like"/>
</dbReference>
<dbReference type="GO" id="GO:0031419">
    <property type="term" value="F:cobalamin binding"/>
    <property type="evidence" value="ECO:0007669"/>
    <property type="project" value="UniProtKB-KW"/>
</dbReference>
<comment type="caution">
    <text evidence="31">Lacks conserved residue(s) required for the propagation of feature annotation.</text>
</comment>
<comment type="subcellular location">
    <subcellularLocation>
        <location evidence="2">Cell membrane</location>
        <topology evidence="2">Peripheral membrane protein</topology>
    </subcellularLocation>
    <subcellularLocation>
        <location evidence="3">Cell membrane</location>
        <topology evidence="3">Single-pass type I membrane protein</topology>
    </subcellularLocation>
    <subcellularLocation>
        <location evidence="1">Endosome</location>
    </subcellularLocation>
    <subcellularLocation>
        <location evidence="26">Lysosome membrane</location>
        <topology evidence="26">Peripheral membrane protein</topology>
    </subcellularLocation>
</comment>
<dbReference type="GO" id="GO:0005768">
    <property type="term" value="C:endosome"/>
    <property type="evidence" value="ECO:0007669"/>
    <property type="project" value="UniProtKB-SubCell"/>
</dbReference>
<keyword evidence="12" id="KW-0732">Signal</keyword>
<feature type="disulfide bond" evidence="30">
    <location>
        <begin position="367"/>
        <end position="394"/>
    </location>
</feature>
<dbReference type="Pfam" id="PF00008">
    <property type="entry name" value="EGF"/>
    <property type="match status" value="2"/>
</dbReference>
<feature type="domain" description="CUB" evidence="32">
    <location>
        <begin position="833"/>
        <end position="942"/>
    </location>
</feature>
<dbReference type="GO" id="GO:0005509">
    <property type="term" value="F:calcium ion binding"/>
    <property type="evidence" value="ECO:0007669"/>
    <property type="project" value="InterPro"/>
</dbReference>
<protein>
    <recommendedName>
        <fullName evidence="27">Cubilin</fullName>
    </recommendedName>
</protein>
<evidence type="ECO:0000256" key="4">
    <source>
        <dbReference type="ARBA" id="ARBA00022448"/>
    </source>
</evidence>
<keyword evidence="18" id="KW-0443">Lipid metabolism</keyword>
<dbReference type="InterPro" id="IPR035914">
    <property type="entry name" value="Sperma_CUB_dom_sf"/>
</dbReference>
<dbReference type="PROSITE" id="PS01180">
    <property type="entry name" value="CUB"/>
    <property type="match status" value="6"/>
</dbReference>
<keyword evidence="10" id="KW-0165">Cleavage on pair of basic residues</keyword>
<dbReference type="GO" id="GO:0005765">
    <property type="term" value="C:lysosomal membrane"/>
    <property type="evidence" value="ECO:0007669"/>
    <property type="project" value="UniProtKB-SubCell"/>
</dbReference>
<evidence type="ECO:0000313" key="35">
    <source>
        <dbReference type="Proteomes" id="UP000288716"/>
    </source>
</evidence>
<feature type="non-terminal residue" evidence="34">
    <location>
        <position position="1"/>
    </location>
</feature>
<evidence type="ECO:0000259" key="32">
    <source>
        <dbReference type="PROSITE" id="PS01180"/>
    </source>
</evidence>
<dbReference type="OrthoDB" id="6512949at2759"/>
<dbReference type="Pfam" id="PF00431">
    <property type="entry name" value="CUB"/>
    <property type="match status" value="6"/>
</dbReference>
<evidence type="ECO:0000256" key="10">
    <source>
        <dbReference type="ARBA" id="ARBA00022685"/>
    </source>
</evidence>
<feature type="domain" description="CUB" evidence="32">
    <location>
        <begin position="948"/>
        <end position="1049"/>
    </location>
</feature>
<evidence type="ECO:0000256" key="24">
    <source>
        <dbReference type="ARBA" id="ARBA00023228"/>
    </source>
</evidence>
<keyword evidence="4" id="KW-0813">Transport</keyword>
<dbReference type="Pfam" id="PF07645">
    <property type="entry name" value="EGF_CA"/>
    <property type="match status" value="1"/>
</dbReference>
<evidence type="ECO:0000256" key="25">
    <source>
        <dbReference type="ARBA" id="ARBA00023285"/>
    </source>
</evidence>
<evidence type="ECO:0000256" key="16">
    <source>
        <dbReference type="ARBA" id="ARBA00022927"/>
    </source>
</evidence>
<evidence type="ECO:0000256" key="30">
    <source>
        <dbReference type="PROSITE-ProRule" id="PRU00059"/>
    </source>
</evidence>
<dbReference type="InterPro" id="IPR018097">
    <property type="entry name" value="EGF_Ca-bd_CS"/>
</dbReference>
<feature type="domain" description="CUB" evidence="32">
    <location>
        <begin position="716"/>
        <end position="829"/>
    </location>
</feature>
<dbReference type="PANTHER" id="PTHR24251">
    <property type="entry name" value="OVOCHYMASE-RELATED"/>
    <property type="match status" value="1"/>
</dbReference>
<feature type="disulfide bond" evidence="31">
    <location>
        <begin position="311"/>
        <end position="320"/>
    </location>
</feature>
<dbReference type="FunFam" id="2.60.120.290:FF:000005">
    <property type="entry name" value="Procollagen C-endopeptidase enhancer 1"/>
    <property type="match status" value="2"/>
</dbReference>
<keyword evidence="13" id="KW-0677">Repeat</keyword>
<dbReference type="SMART" id="SM00181">
    <property type="entry name" value="EGF"/>
    <property type="match status" value="7"/>
</dbReference>
<dbReference type="Gene3D" id="2.60.120.290">
    <property type="entry name" value="Spermadhesin, CUB domain"/>
    <property type="match status" value="6"/>
</dbReference>
<dbReference type="FunFam" id="2.10.25.10:FF:000391">
    <property type="entry name" value="Weary, isoform C"/>
    <property type="match status" value="1"/>
</dbReference>
<keyword evidence="23" id="KW-0753">Steroid metabolism</keyword>
<dbReference type="GO" id="GO:0007154">
    <property type="term" value="P:cell communication"/>
    <property type="evidence" value="ECO:0007669"/>
    <property type="project" value="UniProtKB-ARBA"/>
</dbReference>
<feature type="domain" description="EGF-like" evidence="33">
    <location>
        <begin position="323"/>
        <end position="361"/>
    </location>
</feature>
<keyword evidence="7" id="KW-0153">Cholesterol metabolism</keyword>
<evidence type="ECO:0000256" key="11">
    <source>
        <dbReference type="ARBA" id="ARBA00022692"/>
    </source>
</evidence>
<evidence type="ECO:0000256" key="27">
    <source>
        <dbReference type="ARBA" id="ARBA00023878"/>
    </source>
</evidence>
<dbReference type="SMART" id="SM00042">
    <property type="entry name" value="CUB"/>
    <property type="match status" value="6"/>
</dbReference>
<dbReference type="PROSITE" id="PS50026">
    <property type="entry name" value="EGF_3"/>
    <property type="match status" value="3"/>
</dbReference>
<feature type="disulfide bond" evidence="31">
    <location>
        <begin position="288"/>
        <end position="298"/>
    </location>
</feature>
<keyword evidence="24" id="KW-0458">Lysosome</keyword>
<keyword evidence="21" id="KW-1207">Sterol metabolism</keyword>
<evidence type="ECO:0000313" key="34">
    <source>
        <dbReference type="EMBL" id="RWS23335.1"/>
    </source>
</evidence>
<comment type="subunit">
    <text evidence="29">Interacts with AMN. Component of the cubam complex composed of one CUBN trimer and one AMN chain. The cubam complex can dimerize. Interacts with LRP2 in a dual-receptor complex in a calcium-dependent manner. Found in a complex with PID1/PCLI1, LRP1 and CUBNI. Interacts with LRP1 and PID1/PCLI1.</text>
</comment>
<keyword evidence="17" id="KW-1133">Transmembrane helix</keyword>
<dbReference type="Proteomes" id="UP000288716">
    <property type="component" value="Unassembled WGS sequence"/>
</dbReference>
<evidence type="ECO:0000256" key="5">
    <source>
        <dbReference type="ARBA" id="ARBA00022475"/>
    </source>
</evidence>
<evidence type="ECO:0000259" key="33">
    <source>
        <dbReference type="PROSITE" id="PS50026"/>
    </source>
</evidence>
<dbReference type="FunFam" id="2.10.25.10:FF:000260">
    <property type="entry name" value="Notch receptor 4"/>
    <property type="match status" value="1"/>
</dbReference>
<keyword evidence="20 31" id="KW-1015">Disulfide bond</keyword>
<evidence type="ECO:0000256" key="8">
    <source>
        <dbReference type="ARBA" id="ARBA00022553"/>
    </source>
</evidence>
<feature type="domain" description="CUB" evidence="32">
    <location>
        <begin position="367"/>
        <end position="484"/>
    </location>
</feature>
<evidence type="ECO:0000256" key="15">
    <source>
        <dbReference type="ARBA" id="ARBA00022837"/>
    </source>
</evidence>
<dbReference type="InterPro" id="IPR000742">
    <property type="entry name" value="EGF"/>
</dbReference>
<dbReference type="InterPro" id="IPR000152">
    <property type="entry name" value="EGF-type_Asp/Asn_hydroxyl_site"/>
</dbReference>
<feature type="disulfide bond" evidence="31">
    <location>
        <begin position="332"/>
        <end position="349"/>
    </location>
</feature>